<evidence type="ECO:0000256" key="8">
    <source>
        <dbReference type="ARBA" id="ARBA00023134"/>
    </source>
</evidence>
<evidence type="ECO:0000256" key="7">
    <source>
        <dbReference type="ARBA" id="ARBA00022989"/>
    </source>
</evidence>
<evidence type="ECO:0000256" key="1">
    <source>
        <dbReference type="ARBA" id="ARBA00004477"/>
    </source>
</evidence>
<keyword evidence="8" id="KW-0342">GTP-binding</keyword>
<evidence type="ECO:0000256" key="11">
    <source>
        <dbReference type="PROSITE-ProRule" id="PRU01052"/>
    </source>
</evidence>
<dbReference type="InterPro" id="IPR030386">
    <property type="entry name" value="G_GB1_RHD3_dom"/>
</dbReference>
<evidence type="ECO:0000313" key="15">
    <source>
        <dbReference type="Proteomes" id="UP000007879"/>
    </source>
</evidence>
<dbReference type="Gene3D" id="1.20.58.420">
    <property type="entry name" value="AHSP"/>
    <property type="match status" value="1"/>
</dbReference>
<sequence length="541" mass="61845">MSVQELRNEREGEDMVDDRPRPIEIIIPEDDHKFKLNIEALEDILCDDEVRDKPVVVLSVAGAFRKGKSFLLDFFLRYLGHKKGSRETSRNDWMGEDDEPLTGFSWRGGVERNTTGILMWSEAFPATLESGEEVCVLIMDTQGAFDNQSTVKDCATIFALSTMISSVQVYNLSMMIQENDLQHLHLFTEYGRLALKQSKFKPFQSLCFLVRDWSYPYDHFYGEEGGRKYLDKVLTVSETQHEEIKLVRKHISYCFDSISCYLMPHPGLKVATNPHFDGRLSDIDSEFKKFLFELVPFLLQSKNLVVKKINGNIITGRGLLECFKAYIKIFESESLPEPKSMLEATAEANNLTAQAAAIDKYNKEMEELCGADKPYLAPQKLEEEHKSLRMLCLEQFFETPKMGGDVFSAEYMKKLEIMIDEAYENFVKRNESKQLMNAYRTPAVLCLVMVLSYILSTILDMFGIESLSQTAVLGLYIPLLLVGLWVYVRYTGQLRSVGTIIDNFTSAIWDQALQPIYMKLLQRGLEQAVNIAGTSKEKKTN</sequence>
<dbReference type="SUPFAM" id="SSF52540">
    <property type="entry name" value="P-loop containing nucleoside triphosphate hydrolases"/>
    <property type="match status" value="1"/>
</dbReference>
<dbReference type="eggNOG" id="KOG2037">
    <property type="taxonomic scope" value="Eukaryota"/>
</dbReference>
<dbReference type="GO" id="GO:0005525">
    <property type="term" value="F:GTP binding"/>
    <property type="evidence" value="ECO:0007669"/>
    <property type="project" value="UniProtKB-KW"/>
</dbReference>
<keyword evidence="5" id="KW-0256">Endoplasmic reticulum</keyword>
<evidence type="ECO:0000256" key="5">
    <source>
        <dbReference type="ARBA" id="ARBA00022824"/>
    </source>
</evidence>
<organism evidence="14">
    <name type="scientific">Amphimedon queenslandica</name>
    <name type="common">Sponge</name>
    <dbReference type="NCBI Taxonomy" id="400682"/>
    <lineage>
        <taxon>Eukaryota</taxon>
        <taxon>Metazoa</taxon>
        <taxon>Porifera</taxon>
        <taxon>Demospongiae</taxon>
        <taxon>Heteroscleromorpha</taxon>
        <taxon>Haplosclerida</taxon>
        <taxon>Niphatidae</taxon>
        <taxon>Amphimedon</taxon>
    </lineage>
</organism>
<dbReference type="GO" id="GO:0005789">
    <property type="term" value="C:endoplasmic reticulum membrane"/>
    <property type="evidence" value="ECO:0007669"/>
    <property type="project" value="UniProtKB-SubCell"/>
</dbReference>
<dbReference type="OrthoDB" id="7788754at2759"/>
<evidence type="ECO:0000313" key="14">
    <source>
        <dbReference type="EnsemblMetazoa" id="Aqu2.1.38825_001"/>
    </source>
</evidence>
<dbReference type="Gene3D" id="3.40.50.300">
    <property type="entry name" value="P-loop containing nucleotide triphosphate hydrolases"/>
    <property type="match status" value="1"/>
</dbReference>
<dbReference type="STRING" id="400682.A0A1X7VEU6"/>
<evidence type="ECO:0000256" key="4">
    <source>
        <dbReference type="ARBA" id="ARBA00022801"/>
    </source>
</evidence>
<keyword evidence="6" id="KW-0460">Magnesium</keyword>
<name>A0A1X7VEU6_AMPQE</name>
<reference evidence="15" key="1">
    <citation type="journal article" date="2010" name="Nature">
        <title>The Amphimedon queenslandica genome and the evolution of animal complexity.</title>
        <authorList>
            <person name="Srivastava M."/>
            <person name="Simakov O."/>
            <person name="Chapman J."/>
            <person name="Fahey B."/>
            <person name="Gauthier M.E."/>
            <person name="Mitros T."/>
            <person name="Richards G.S."/>
            <person name="Conaco C."/>
            <person name="Dacre M."/>
            <person name="Hellsten U."/>
            <person name="Larroux C."/>
            <person name="Putnam N.H."/>
            <person name="Stanke M."/>
            <person name="Adamska M."/>
            <person name="Darling A."/>
            <person name="Degnan S.M."/>
            <person name="Oakley T.H."/>
            <person name="Plachetzki D.C."/>
            <person name="Zhai Y."/>
            <person name="Adamski M."/>
            <person name="Calcino A."/>
            <person name="Cummins S.F."/>
            <person name="Goodstein D.M."/>
            <person name="Harris C."/>
            <person name="Jackson D.J."/>
            <person name="Leys S.P."/>
            <person name="Shu S."/>
            <person name="Woodcroft B.J."/>
            <person name="Vervoort M."/>
            <person name="Kosik K.S."/>
            <person name="Manning G."/>
            <person name="Degnan B.M."/>
            <person name="Rokhsar D.S."/>
        </authorList>
    </citation>
    <scope>NUCLEOTIDE SEQUENCE [LARGE SCALE GENOMIC DNA]</scope>
</reference>
<keyword evidence="15" id="KW-1185">Reference proteome</keyword>
<evidence type="ECO:0000256" key="6">
    <source>
        <dbReference type="ARBA" id="ARBA00022842"/>
    </source>
</evidence>
<dbReference type="InterPro" id="IPR036543">
    <property type="entry name" value="Guanylate-bd_C_sf"/>
</dbReference>
<dbReference type="Proteomes" id="UP000007879">
    <property type="component" value="Unassembled WGS sequence"/>
</dbReference>
<dbReference type="EnsemblMetazoa" id="Aqu2.1.38825_001">
    <property type="protein sequence ID" value="Aqu2.1.38825_001"/>
    <property type="gene ID" value="Aqu2.1.38825"/>
</dbReference>
<evidence type="ECO:0000256" key="9">
    <source>
        <dbReference type="ARBA" id="ARBA00023136"/>
    </source>
</evidence>
<keyword evidence="3" id="KW-0547">Nucleotide-binding</keyword>
<comment type="catalytic activity">
    <reaction evidence="10">
        <text>GTP + H2O = GDP + phosphate + H(+)</text>
        <dbReference type="Rhea" id="RHEA:19669"/>
        <dbReference type="ChEBI" id="CHEBI:15377"/>
        <dbReference type="ChEBI" id="CHEBI:15378"/>
        <dbReference type="ChEBI" id="CHEBI:37565"/>
        <dbReference type="ChEBI" id="CHEBI:43474"/>
        <dbReference type="ChEBI" id="CHEBI:58189"/>
    </reaction>
    <physiologicalReaction direction="left-to-right" evidence="10">
        <dbReference type="Rhea" id="RHEA:19670"/>
    </physiologicalReaction>
</comment>
<dbReference type="EnsemblMetazoa" id="XM_019993575.1">
    <property type="protein sequence ID" value="XP_019849134.1"/>
    <property type="gene ID" value="LOC100637324"/>
</dbReference>
<accession>A0A1X7VEU6</accession>
<dbReference type="AlphaFoldDB" id="A0A1X7VEU6"/>
<dbReference type="GO" id="GO:0003924">
    <property type="term" value="F:GTPase activity"/>
    <property type="evidence" value="ECO:0007669"/>
    <property type="project" value="InterPro"/>
</dbReference>
<evidence type="ECO:0000256" key="10">
    <source>
        <dbReference type="ARBA" id="ARBA00049117"/>
    </source>
</evidence>
<dbReference type="SUPFAM" id="SSF48340">
    <property type="entry name" value="Interferon-induced guanylate-binding protein 1 (GBP1), C-terminal domain"/>
    <property type="match status" value="1"/>
</dbReference>
<keyword evidence="7 12" id="KW-1133">Transmembrane helix</keyword>
<dbReference type="PROSITE" id="PS51715">
    <property type="entry name" value="G_GB1_RHD3"/>
    <property type="match status" value="1"/>
</dbReference>
<evidence type="ECO:0000256" key="3">
    <source>
        <dbReference type="ARBA" id="ARBA00022741"/>
    </source>
</evidence>
<evidence type="ECO:0000256" key="12">
    <source>
        <dbReference type="SAM" id="Phobius"/>
    </source>
</evidence>
<protein>
    <recommendedName>
        <fullName evidence="13">GB1/RHD3-type G domain-containing protein</fullName>
    </recommendedName>
</protein>
<dbReference type="FunFam" id="3.40.50.300:FF:004169">
    <property type="entry name" value="Atlastin 3"/>
    <property type="match status" value="1"/>
</dbReference>
<feature type="transmembrane region" description="Helical" evidence="12">
    <location>
        <begin position="438"/>
        <end position="459"/>
    </location>
</feature>
<dbReference type="CDD" id="cd01851">
    <property type="entry name" value="GBP"/>
    <property type="match status" value="1"/>
</dbReference>
<dbReference type="InParanoid" id="A0A1X7VEU6"/>
<dbReference type="InterPro" id="IPR027417">
    <property type="entry name" value="P-loop_NTPase"/>
</dbReference>
<evidence type="ECO:0000259" key="13">
    <source>
        <dbReference type="PROSITE" id="PS51715"/>
    </source>
</evidence>
<dbReference type="PANTHER" id="PTHR10751">
    <property type="entry name" value="GUANYLATE BINDING PROTEIN"/>
    <property type="match status" value="1"/>
</dbReference>
<keyword evidence="4" id="KW-0378">Hydrolase</keyword>
<dbReference type="KEGG" id="aqu:100637324"/>
<keyword evidence="9 12" id="KW-0472">Membrane</keyword>
<dbReference type="Pfam" id="PF02263">
    <property type="entry name" value="GBP"/>
    <property type="match status" value="1"/>
</dbReference>
<dbReference type="InterPro" id="IPR003191">
    <property type="entry name" value="Guanylate-bd/ATL_C"/>
</dbReference>
<dbReference type="OMA" id="QYQKNME"/>
<keyword evidence="2 12" id="KW-0812">Transmembrane</keyword>
<reference evidence="14" key="2">
    <citation type="submission" date="2017-05" db="UniProtKB">
        <authorList>
            <consortium name="EnsemblMetazoa"/>
        </authorList>
    </citation>
    <scope>IDENTIFICATION</scope>
</reference>
<dbReference type="FunFam" id="1.20.58.420:FF:000001">
    <property type="entry name" value="Atlastin-1 isoform 1"/>
    <property type="match status" value="1"/>
</dbReference>
<dbReference type="Pfam" id="PF02841">
    <property type="entry name" value="GBP_C"/>
    <property type="match status" value="1"/>
</dbReference>
<feature type="domain" description="GB1/RHD3-type G" evidence="13">
    <location>
        <begin position="52"/>
        <end position="303"/>
    </location>
</feature>
<comment type="subcellular location">
    <subcellularLocation>
        <location evidence="1">Endoplasmic reticulum membrane</location>
        <topology evidence="1">Multi-pass membrane protein</topology>
    </subcellularLocation>
</comment>
<proteinExistence type="inferred from homology"/>
<evidence type="ECO:0000256" key="2">
    <source>
        <dbReference type="ARBA" id="ARBA00022692"/>
    </source>
</evidence>
<comment type="similarity">
    <text evidence="11">Belongs to the TRAFAC class dynamin-like GTPase superfamily. GB1/RHD3 GTPase family.</text>
</comment>
<gene>
    <name evidence="14" type="primary">100637324</name>
</gene>
<dbReference type="InterPro" id="IPR015894">
    <property type="entry name" value="Guanylate-bd_N"/>
</dbReference>
<feature type="transmembrane region" description="Helical" evidence="12">
    <location>
        <begin position="471"/>
        <end position="488"/>
    </location>
</feature>